<dbReference type="EC" id="4.1.-.-" evidence="3"/>
<dbReference type="AlphaFoldDB" id="A0A6S7CH34"/>
<keyword evidence="4" id="KW-1185">Reference proteome</keyword>
<dbReference type="GO" id="GO:0016829">
    <property type="term" value="F:lyase activity"/>
    <property type="evidence" value="ECO:0007669"/>
    <property type="project" value="UniProtKB-KW"/>
</dbReference>
<accession>A0A6S7CH34</accession>
<name>A0A6S7CH34_9BURK</name>
<dbReference type="SUPFAM" id="SSF53639">
    <property type="entry name" value="AraD/HMP-PK domain-like"/>
    <property type="match status" value="1"/>
</dbReference>
<organism evidence="3 4">
    <name type="scientific">Achromobacter anxifer</name>
    <dbReference type="NCBI Taxonomy" id="1287737"/>
    <lineage>
        <taxon>Bacteria</taxon>
        <taxon>Pseudomonadati</taxon>
        <taxon>Pseudomonadota</taxon>
        <taxon>Betaproteobacteria</taxon>
        <taxon>Burkholderiales</taxon>
        <taxon>Alcaligenaceae</taxon>
        <taxon>Achromobacter</taxon>
    </lineage>
</organism>
<keyword evidence="3" id="KW-0456">Lyase</keyword>
<dbReference type="NCBIfam" id="NF004855">
    <property type="entry name" value="PRK06208.1"/>
    <property type="match status" value="1"/>
</dbReference>
<evidence type="ECO:0000259" key="2">
    <source>
        <dbReference type="SMART" id="SM01007"/>
    </source>
</evidence>
<evidence type="ECO:0000313" key="4">
    <source>
        <dbReference type="Proteomes" id="UP000494117"/>
    </source>
</evidence>
<protein>
    <submittedName>
        <fullName evidence="3">Decarboxylase NovR</fullName>
        <ecNumber evidence="3">4.1.-.-</ecNumber>
    </submittedName>
</protein>
<dbReference type="PANTHER" id="PTHR10672:SF39">
    <property type="entry name" value="CLASS II ALDOLASE_ADDUCIN N-TERMINAL DOMAIN-CONTAINING PROTEIN"/>
    <property type="match status" value="1"/>
</dbReference>
<dbReference type="Proteomes" id="UP000494117">
    <property type="component" value="Unassembled WGS sequence"/>
</dbReference>
<reference evidence="3 4" key="1">
    <citation type="submission" date="2020-04" db="EMBL/GenBank/DDBJ databases">
        <authorList>
            <person name="De Canck E."/>
        </authorList>
    </citation>
    <scope>NUCLEOTIDE SEQUENCE [LARGE SCALE GENOMIC DNA]</scope>
    <source>
        <strain evidence="3 4">LMG 26858</strain>
    </source>
</reference>
<dbReference type="Gene3D" id="3.40.225.10">
    <property type="entry name" value="Class II aldolase/adducin N-terminal domain"/>
    <property type="match status" value="1"/>
</dbReference>
<comment type="similarity">
    <text evidence="1">Belongs to the aldolase class II family.</text>
</comment>
<gene>
    <name evidence="3" type="primary">novR_3</name>
    <name evidence="3" type="ORF">LMG26858_01549</name>
</gene>
<dbReference type="SMART" id="SM01007">
    <property type="entry name" value="Aldolase_II"/>
    <property type="match status" value="1"/>
</dbReference>
<dbReference type="GO" id="GO:0051015">
    <property type="term" value="F:actin filament binding"/>
    <property type="evidence" value="ECO:0007669"/>
    <property type="project" value="TreeGrafter"/>
</dbReference>
<proteinExistence type="inferred from homology"/>
<evidence type="ECO:0000313" key="3">
    <source>
        <dbReference type="EMBL" id="CAB3847863.1"/>
    </source>
</evidence>
<dbReference type="RefSeq" id="WP_175206466.1">
    <property type="nucleotide sequence ID" value="NZ_CADILG010000008.1"/>
</dbReference>
<dbReference type="PANTHER" id="PTHR10672">
    <property type="entry name" value="ADDUCIN"/>
    <property type="match status" value="1"/>
</dbReference>
<feature type="domain" description="Class II aldolase/adducin N-terminal" evidence="2">
    <location>
        <begin position="48"/>
        <end position="230"/>
    </location>
</feature>
<evidence type="ECO:0000256" key="1">
    <source>
        <dbReference type="ARBA" id="ARBA00037961"/>
    </source>
</evidence>
<dbReference type="EMBL" id="CADILG010000008">
    <property type="protein sequence ID" value="CAB3847863.1"/>
    <property type="molecule type" value="Genomic_DNA"/>
</dbReference>
<dbReference type="FunFam" id="3.40.225.10:FF:000009">
    <property type="entry name" value="Class II aldolase/adducin N-terminal"/>
    <property type="match status" value="1"/>
</dbReference>
<dbReference type="GO" id="GO:0005856">
    <property type="term" value="C:cytoskeleton"/>
    <property type="evidence" value="ECO:0007669"/>
    <property type="project" value="TreeGrafter"/>
</dbReference>
<dbReference type="InterPro" id="IPR001303">
    <property type="entry name" value="Aldolase_II/adducin_N"/>
</dbReference>
<dbReference type="Pfam" id="PF00596">
    <property type="entry name" value="Aldolase_II"/>
    <property type="match status" value="1"/>
</dbReference>
<dbReference type="InterPro" id="IPR036409">
    <property type="entry name" value="Aldolase_II/adducin_N_sf"/>
</dbReference>
<dbReference type="InterPro" id="IPR051017">
    <property type="entry name" value="Aldolase-II_Adducin_sf"/>
</dbReference>
<sequence>MSAVMEKTRPAIDLNGRISIYQPEQKGLIFPELPAFASHAEQRRHLKERLVAACRAFALQGYDYGFAGHLTVRDPERPNLYWTNPMAVHFSQVKVSNLILADHEGRVVEGSHAVNRAGFVLHAAVHEAHPDIVAMCHAHTVYGTAFASLGRPLEPISQDAAAFYEDHVVIGDEAGQVAVEVKAGHKVANAFRGVKAAIHQNHGLLTASRHSIEAAAFWFIALERCCQQQLMVEATGLKPRLVTEERARYSREHVGSEYIGWLHFQAIWDQLAATQPDMFD</sequence>